<keyword evidence="4" id="KW-0479">Metal-binding</keyword>
<dbReference type="PANTHER" id="PTHR31155:SF34">
    <property type="entry name" value="ACYL-[ACYL-CARRIER-PROTEIN] DESATURASE"/>
    <property type="match status" value="1"/>
</dbReference>
<evidence type="ECO:0000256" key="6">
    <source>
        <dbReference type="ARBA" id="ARBA00022946"/>
    </source>
</evidence>
<evidence type="ECO:0000256" key="4">
    <source>
        <dbReference type="ARBA" id="ARBA00022723"/>
    </source>
</evidence>
<keyword evidence="10" id="KW-0275">Fatty acid biosynthesis</keyword>
<dbReference type="GO" id="GO:0006633">
    <property type="term" value="P:fatty acid biosynthetic process"/>
    <property type="evidence" value="ECO:0007669"/>
    <property type="project" value="UniProtKB-KW"/>
</dbReference>
<dbReference type="SUPFAM" id="SSF47240">
    <property type="entry name" value="Ferritin-like"/>
    <property type="match status" value="1"/>
</dbReference>
<keyword evidence="5" id="KW-0276">Fatty acid metabolism</keyword>
<dbReference type="Proteomes" id="UP001234989">
    <property type="component" value="Chromosome 6"/>
</dbReference>
<dbReference type="Gene3D" id="1.10.620.20">
    <property type="entry name" value="Ribonucleotide Reductase, subunit A"/>
    <property type="match status" value="1"/>
</dbReference>
<keyword evidence="6" id="KW-0809">Transit peptide</keyword>
<dbReference type="InterPro" id="IPR005067">
    <property type="entry name" value="Fatty_acid_desaturase-2"/>
</dbReference>
<organism evidence="11 12">
    <name type="scientific">Solanum verrucosum</name>
    <dbReference type="NCBI Taxonomy" id="315347"/>
    <lineage>
        <taxon>Eukaryota</taxon>
        <taxon>Viridiplantae</taxon>
        <taxon>Streptophyta</taxon>
        <taxon>Embryophyta</taxon>
        <taxon>Tracheophyta</taxon>
        <taxon>Spermatophyta</taxon>
        <taxon>Magnoliopsida</taxon>
        <taxon>eudicotyledons</taxon>
        <taxon>Gunneridae</taxon>
        <taxon>Pentapetalae</taxon>
        <taxon>asterids</taxon>
        <taxon>lamiids</taxon>
        <taxon>Solanales</taxon>
        <taxon>Solanaceae</taxon>
        <taxon>Solanoideae</taxon>
        <taxon>Solaneae</taxon>
        <taxon>Solanum</taxon>
    </lineage>
</organism>
<dbReference type="GO" id="GO:0009570">
    <property type="term" value="C:chloroplast stroma"/>
    <property type="evidence" value="ECO:0007669"/>
    <property type="project" value="TreeGrafter"/>
</dbReference>
<evidence type="ECO:0000256" key="1">
    <source>
        <dbReference type="ARBA" id="ARBA00001954"/>
    </source>
</evidence>
<evidence type="ECO:0000256" key="3">
    <source>
        <dbReference type="ARBA" id="ARBA00022516"/>
    </source>
</evidence>
<keyword evidence="7" id="KW-0560">Oxidoreductase</keyword>
<dbReference type="EMBL" id="CP133617">
    <property type="protein sequence ID" value="WMV34308.1"/>
    <property type="molecule type" value="Genomic_DNA"/>
</dbReference>
<protein>
    <submittedName>
        <fullName evidence="11">Uncharacterized protein</fullName>
    </submittedName>
</protein>
<evidence type="ECO:0000256" key="2">
    <source>
        <dbReference type="ARBA" id="ARBA00008749"/>
    </source>
</evidence>
<evidence type="ECO:0000256" key="10">
    <source>
        <dbReference type="ARBA" id="ARBA00023160"/>
    </source>
</evidence>
<gene>
    <name evidence="11" type="ORF">MTR67_027693</name>
</gene>
<dbReference type="PANTHER" id="PTHR31155">
    <property type="entry name" value="ACYL- ACYL-CARRIER-PROTEIN DESATURASE-RELATED"/>
    <property type="match status" value="1"/>
</dbReference>
<dbReference type="GO" id="GO:0045300">
    <property type="term" value="F:stearoyl-[ACP] desaturase activity"/>
    <property type="evidence" value="ECO:0007669"/>
    <property type="project" value="InterPro"/>
</dbReference>
<dbReference type="AlphaFoldDB" id="A0AAF0R554"/>
<evidence type="ECO:0000256" key="9">
    <source>
        <dbReference type="ARBA" id="ARBA00023098"/>
    </source>
</evidence>
<dbReference type="GO" id="GO:0046872">
    <property type="term" value="F:metal ion binding"/>
    <property type="evidence" value="ECO:0007669"/>
    <property type="project" value="UniProtKB-KW"/>
</dbReference>
<keyword evidence="9" id="KW-0443">Lipid metabolism</keyword>
<dbReference type="InterPro" id="IPR012348">
    <property type="entry name" value="RNR-like"/>
</dbReference>
<comment type="similarity">
    <text evidence="2">Belongs to the fatty acid desaturase type 2 family.</text>
</comment>
<evidence type="ECO:0000256" key="7">
    <source>
        <dbReference type="ARBA" id="ARBA00023002"/>
    </source>
</evidence>
<keyword evidence="12" id="KW-1185">Reference proteome</keyword>
<keyword evidence="8" id="KW-0408">Iron</keyword>
<comment type="cofactor">
    <cofactor evidence="1">
        <name>Fe(2+)</name>
        <dbReference type="ChEBI" id="CHEBI:29033"/>
    </cofactor>
</comment>
<evidence type="ECO:0000313" key="12">
    <source>
        <dbReference type="Proteomes" id="UP001234989"/>
    </source>
</evidence>
<accession>A0AAF0R554</accession>
<dbReference type="InterPro" id="IPR009078">
    <property type="entry name" value="Ferritin-like_SF"/>
</dbReference>
<sequence length="78" mass="8831">MPVEKCWQAIEFHPNPSQGPEQFKEEVRAIRQRVLGLSDEYFVMFVGNMLTEDALPTYQTAINTFDGVHDQTGSSPCP</sequence>
<keyword evidence="3" id="KW-0444">Lipid biosynthesis</keyword>
<proteinExistence type="inferred from homology"/>
<evidence type="ECO:0000313" key="11">
    <source>
        <dbReference type="EMBL" id="WMV34308.1"/>
    </source>
</evidence>
<dbReference type="Pfam" id="PF03405">
    <property type="entry name" value="FA_desaturase_2"/>
    <property type="match status" value="1"/>
</dbReference>
<name>A0AAF0R554_SOLVR</name>
<evidence type="ECO:0000256" key="8">
    <source>
        <dbReference type="ARBA" id="ARBA00023004"/>
    </source>
</evidence>
<reference evidence="11" key="1">
    <citation type="submission" date="2023-08" db="EMBL/GenBank/DDBJ databases">
        <title>A de novo genome assembly of Solanum verrucosum Schlechtendal, a Mexican diploid species geographically isolated from the other diploid A-genome species in potato relatives.</title>
        <authorList>
            <person name="Hosaka K."/>
        </authorList>
    </citation>
    <scope>NUCLEOTIDE SEQUENCE</scope>
    <source>
        <tissue evidence="11">Young leaves</tissue>
    </source>
</reference>
<evidence type="ECO:0000256" key="5">
    <source>
        <dbReference type="ARBA" id="ARBA00022832"/>
    </source>
</evidence>